<keyword evidence="1" id="KW-0479">Metal-binding</keyword>
<reference evidence="4" key="1">
    <citation type="submission" date="2025-08" db="UniProtKB">
        <authorList>
            <consortium name="RefSeq"/>
        </authorList>
    </citation>
    <scope>IDENTIFICATION</scope>
</reference>
<comment type="catalytic activity">
    <reaction evidence="1">
        <text>a 5-formyl-2'-deoxycytidine in DNA + 2-oxoglutarate + O2 = a 5-carboxyl-2'-deoxycytidine in DNA + succinate + CO2 + H(+)</text>
        <dbReference type="Rhea" id="RHEA:53832"/>
        <dbReference type="Rhea" id="RHEA-COMP:13656"/>
        <dbReference type="Rhea" id="RHEA-COMP:13657"/>
        <dbReference type="ChEBI" id="CHEBI:15378"/>
        <dbReference type="ChEBI" id="CHEBI:15379"/>
        <dbReference type="ChEBI" id="CHEBI:16526"/>
        <dbReference type="ChEBI" id="CHEBI:16810"/>
        <dbReference type="ChEBI" id="CHEBI:30031"/>
        <dbReference type="ChEBI" id="CHEBI:137731"/>
        <dbReference type="ChEBI" id="CHEBI:137732"/>
        <dbReference type="EC" id="1.14.11.80"/>
    </reaction>
</comment>
<dbReference type="GO" id="GO:0045944">
    <property type="term" value="P:positive regulation of transcription by RNA polymerase II"/>
    <property type="evidence" value="ECO:0007669"/>
    <property type="project" value="TreeGrafter"/>
</dbReference>
<name>A0A340XDE2_LIPVE</name>
<comment type="cofactor">
    <cofactor evidence="1">
        <name>Fe(2+)</name>
        <dbReference type="ChEBI" id="CHEBI:29033"/>
    </cofactor>
    <text evidence="1">Binds 1 Fe(2+) ion per subunit.</text>
</comment>
<sequence>VPTDTHHPAPHHQQPAYPGPKEYLLPKAPQIHPVSRDPSPFVQSSSCYNRSIKQEPVDPLVHAESVPREPGKMGKMPLPEASQNGGPNHLWGQYSGGPSVSPKRTNSVGGSWGVFPPAESPAVVPDKLGSFGAGCLTPSHFPDGQHQWGLFPGEGQQPAPQPGGRLRGKPWSHCKFGNSTSALAGPSLTEKPWAVGAGDFNSALKGGPRFQDKLWSPLKGEEGRIPTPGVSQLVFYQHKNLNQPNHGLALWEAKMKQLAERARARQEEAARLGLGQQEAKLYGKKRKWGGAVVPEPQHKEKKGLVPTRQALAVPTDSAVTVSSYAYTKVTGPYSRWI</sequence>
<comment type="catalytic activity">
    <reaction evidence="1">
        <text>a 5-methyl-2'-deoxycytidine in DNA + 2-oxoglutarate + O2 = a 5-hydroxymethyl-2'-deoxycytidine in DNA + succinate + CO2</text>
        <dbReference type="Rhea" id="RHEA:52636"/>
        <dbReference type="Rhea" id="RHEA-COMP:11370"/>
        <dbReference type="Rhea" id="RHEA-COMP:13315"/>
        <dbReference type="ChEBI" id="CHEBI:15379"/>
        <dbReference type="ChEBI" id="CHEBI:16526"/>
        <dbReference type="ChEBI" id="CHEBI:16810"/>
        <dbReference type="ChEBI" id="CHEBI:30031"/>
        <dbReference type="ChEBI" id="CHEBI:85454"/>
        <dbReference type="ChEBI" id="CHEBI:136731"/>
        <dbReference type="EC" id="1.14.11.80"/>
    </reaction>
</comment>
<dbReference type="RefSeq" id="XP_007459493.1">
    <property type="nucleotide sequence ID" value="XM_007459431.1"/>
</dbReference>
<keyword evidence="3" id="KW-1185">Reference proteome</keyword>
<dbReference type="InParanoid" id="A0A340XDE2"/>
<gene>
    <name evidence="4" type="primary">LOC103089179</name>
</gene>
<keyword evidence="1" id="KW-0223">Dioxygenase</keyword>
<keyword evidence="1" id="KW-0560">Oxidoreductase</keyword>
<dbReference type="AlphaFoldDB" id="A0A340XDE2"/>
<evidence type="ECO:0000256" key="1">
    <source>
        <dbReference type="RuleBase" id="RU367064"/>
    </source>
</evidence>
<dbReference type="GO" id="GO:0040029">
    <property type="term" value="P:epigenetic regulation of gene expression"/>
    <property type="evidence" value="ECO:0007669"/>
    <property type="project" value="InterPro"/>
</dbReference>
<dbReference type="PANTHER" id="PTHR23358:SF4">
    <property type="entry name" value="METHYLCYTOSINE DIOXYGENASE TET3"/>
    <property type="match status" value="1"/>
</dbReference>
<dbReference type="Proteomes" id="UP000265300">
    <property type="component" value="Unplaced"/>
</dbReference>
<feature type="non-terminal residue" evidence="4">
    <location>
        <position position="1"/>
    </location>
</feature>
<evidence type="ECO:0000313" key="3">
    <source>
        <dbReference type="Proteomes" id="UP000265300"/>
    </source>
</evidence>
<dbReference type="GO" id="GO:0141166">
    <property type="term" value="P:chromosomal 5-methylcytosine DNA demethylation pathway"/>
    <property type="evidence" value="ECO:0007669"/>
    <property type="project" value="UniProtKB-UniRule"/>
</dbReference>
<evidence type="ECO:0000313" key="4">
    <source>
        <dbReference type="RefSeq" id="XP_007459493.1"/>
    </source>
</evidence>
<dbReference type="PANTHER" id="PTHR23358">
    <property type="entry name" value="METHYLCYTOSINE DIOXYGENASE TET"/>
    <property type="match status" value="1"/>
</dbReference>
<comment type="similarity">
    <text evidence="1">Belongs to the TET family.</text>
</comment>
<dbReference type="STRING" id="118797.A0A340XDE2"/>
<accession>A0A340XDE2</accession>
<evidence type="ECO:0000256" key="2">
    <source>
        <dbReference type="SAM" id="MobiDB-lite"/>
    </source>
</evidence>
<protein>
    <recommendedName>
        <fullName evidence="1">Methylcytosine dioxygenase TET</fullName>
        <ecNumber evidence="1">1.14.11.80</ecNumber>
    </recommendedName>
</protein>
<organism evidence="3 4">
    <name type="scientific">Lipotes vexillifer</name>
    <name type="common">Yangtze river dolphin</name>
    <dbReference type="NCBI Taxonomy" id="118797"/>
    <lineage>
        <taxon>Eukaryota</taxon>
        <taxon>Metazoa</taxon>
        <taxon>Chordata</taxon>
        <taxon>Craniata</taxon>
        <taxon>Vertebrata</taxon>
        <taxon>Euteleostomi</taxon>
        <taxon>Mammalia</taxon>
        <taxon>Eutheria</taxon>
        <taxon>Laurasiatheria</taxon>
        <taxon>Artiodactyla</taxon>
        <taxon>Whippomorpha</taxon>
        <taxon>Cetacea</taxon>
        <taxon>Odontoceti</taxon>
        <taxon>Lipotidae</taxon>
        <taxon>Lipotes</taxon>
    </lineage>
</organism>
<keyword evidence="1" id="KW-0408">Iron</keyword>
<comment type="catalytic activity">
    <reaction evidence="1">
        <text>a 5-hydroxymethyl-2'-deoxycytidine in DNA + 2-oxoglutarate + O2 = a 5-formyl-2'-deoxycytidine in DNA + succinate + CO2 + H2O</text>
        <dbReference type="Rhea" id="RHEA:53828"/>
        <dbReference type="Rhea" id="RHEA-COMP:13315"/>
        <dbReference type="Rhea" id="RHEA-COMP:13656"/>
        <dbReference type="ChEBI" id="CHEBI:15377"/>
        <dbReference type="ChEBI" id="CHEBI:15379"/>
        <dbReference type="ChEBI" id="CHEBI:16526"/>
        <dbReference type="ChEBI" id="CHEBI:16810"/>
        <dbReference type="ChEBI" id="CHEBI:30031"/>
        <dbReference type="ChEBI" id="CHEBI:136731"/>
        <dbReference type="ChEBI" id="CHEBI:137731"/>
        <dbReference type="EC" id="1.14.11.80"/>
    </reaction>
</comment>
<dbReference type="InterPro" id="IPR040175">
    <property type="entry name" value="TET1/2/3"/>
</dbReference>
<comment type="cofactor">
    <cofactor evidence="1">
        <name>Zn(2+)</name>
        <dbReference type="ChEBI" id="CHEBI:29105"/>
    </cofactor>
    <text evidence="1">The zinc ions have a structural role.</text>
</comment>
<dbReference type="GO" id="GO:0005634">
    <property type="term" value="C:nucleus"/>
    <property type="evidence" value="ECO:0007669"/>
    <property type="project" value="UniProtKB-UniRule"/>
</dbReference>
<feature type="region of interest" description="Disordered" evidence="2">
    <location>
        <begin position="1"/>
        <end position="26"/>
    </location>
</feature>
<proteinExistence type="inferred from homology"/>
<dbReference type="GO" id="GO:0070579">
    <property type="term" value="F:DNA 5-methylcytosine dioxygenase activity"/>
    <property type="evidence" value="ECO:0007669"/>
    <property type="project" value="UniProtKB-UniRule"/>
</dbReference>
<dbReference type="GeneID" id="103089179"/>
<keyword evidence="1" id="KW-0862">Zinc</keyword>
<dbReference type="EC" id="1.14.11.80" evidence="1"/>
<dbReference type="GO" id="GO:0008270">
    <property type="term" value="F:zinc ion binding"/>
    <property type="evidence" value="ECO:0007669"/>
    <property type="project" value="UniProtKB-UniRule"/>
</dbReference>
<dbReference type="KEGG" id="lve:103089179"/>
<comment type="function">
    <text evidence="1">Dioxygenase that catalyzes the conversion of the modified genomic base 5-methylcytosine (5mC) into 5-hydroxymethylcytosine (5hmC) and plays a key role in epigenetic chromatin reprogramming during embryonic development.</text>
</comment>